<dbReference type="Proteomes" id="UP000067203">
    <property type="component" value="Chromosome"/>
</dbReference>
<dbReference type="EMBL" id="JXCY01000003">
    <property type="protein sequence ID" value="KOY76911.1"/>
    <property type="molecule type" value="Genomic_DNA"/>
</dbReference>
<dbReference type="Pfam" id="PF04977">
    <property type="entry name" value="DivIC"/>
    <property type="match status" value="1"/>
</dbReference>
<name>A0A087EN21_9LACO</name>
<keyword evidence="1" id="KW-0175">Coiled coil</keyword>
<dbReference type="InterPro" id="IPR007060">
    <property type="entry name" value="FtsL/DivIC"/>
</dbReference>
<reference evidence="3 6" key="3">
    <citation type="journal article" date="2016" name="PeerJ">
        <title>Genome sequencing and analysis of the first complete genome of Lactobacillus kunkeei strain MP2, an Apis mellifera gut isolate.</title>
        <authorList>
            <person name="Asenjo F."/>
            <person name="Olmos A."/>
            <person name="Henriquez-Piskulich P."/>
            <person name="Polanco V."/>
            <person name="Aldea P."/>
            <person name="Ugalde J.A."/>
            <person name="Trombert A.N."/>
        </authorList>
    </citation>
    <scope>NUCLEOTIDE SEQUENCE [LARGE SCALE GENOMIC DNA]</scope>
    <source>
        <strain evidence="3 6">MP2</strain>
    </source>
</reference>
<reference evidence="6" key="2">
    <citation type="submission" date="2015-10" db="EMBL/GenBank/DDBJ databases">
        <title>Bioinformatic analysis of the first complete genome sequence of Lactobacillus kunkeei strain MP2, an Apis mellifera gut isolate.</title>
        <authorList>
            <person name="Asenjo F."/>
            <person name="Olmos A."/>
            <person name="Henriquez-Piskulich P."/>
            <person name="Aldea P."/>
            <person name="Ugalde J.A."/>
            <person name="Trombert A.N."/>
        </authorList>
    </citation>
    <scope>NUCLEOTIDE SEQUENCE [LARGE SCALE GENOMIC DNA]</scope>
    <source>
        <strain evidence="6">MP2</strain>
    </source>
</reference>
<dbReference type="STRING" id="148814.APS55_01220"/>
<dbReference type="EMBL" id="CP012920">
    <property type="protein sequence ID" value="ALJ30933.1"/>
    <property type="molecule type" value="Genomic_DNA"/>
</dbReference>
<accession>A0A087EN21</accession>
<keyword evidence="2" id="KW-0472">Membrane</keyword>
<reference evidence="4 5" key="1">
    <citation type="journal article" date="2015" name="Genome Biol. Evol.">
        <title>Functionally Structured Genomes in Lactobacillus kunkeei Colonizing the Honey Crop and Food Products of Honeybees and Stingless Bees.</title>
        <authorList>
            <person name="Tamarit D."/>
            <person name="Ellegaard K.M."/>
            <person name="Wikander J."/>
            <person name="Olofsson T."/>
            <person name="Vasquez A."/>
            <person name="Andersson S.G."/>
        </authorList>
    </citation>
    <scope>NUCLEOTIDE SEQUENCE [LARGE SCALE GENOMIC DNA]</scope>
    <source>
        <strain evidence="4 5">LAko</strain>
    </source>
</reference>
<dbReference type="PATRIC" id="fig|148814.11.peg.293"/>
<sequence>MDVDKVHQLNNQYTKIKRSRHQEILRSRKKRGIILVSFFLVVILMLVAQIFITKSKISNVSEQQVQTKKELKKSKIDNQKLKQNIKQLHDKDYIQKVIREKYYYTKPGETVYSLPGDVSKDVTQN</sequence>
<feature type="coiled-coil region" evidence="1">
    <location>
        <begin position="64"/>
        <end position="91"/>
    </location>
</feature>
<proteinExistence type="predicted"/>
<keyword evidence="2" id="KW-0812">Transmembrane</keyword>
<evidence type="ECO:0000256" key="2">
    <source>
        <dbReference type="SAM" id="Phobius"/>
    </source>
</evidence>
<evidence type="ECO:0000313" key="6">
    <source>
        <dbReference type="Proteomes" id="UP000067203"/>
    </source>
</evidence>
<evidence type="ECO:0000256" key="1">
    <source>
        <dbReference type="SAM" id="Coils"/>
    </source>
</evidence>
<keyword evidence="5" id="KW-1185">Reference proteome</keyword>
<keyword evidence="2" id="KW-1133">Transmembrane helix</keyword>
<protein>
    <recommendedName>
        <fullName evidence="7">Septum formation initiator</fullName>
    </recommendedName>
</protein>
<dbReference type="PANTHER" id="PTHR40027:SF1">
    <property type="entry name" value="CELL DIVISION PROTEIN DIVIC"/>
    <property type="match status" value="1"/>
</dbReference>
<dbReference type="KEGG" id="lku:APS55_01220"/>
<evidence type="ECO:0000313" key="4">
    <source>
        <dbReference type="EMBL" id="KOY76911.1"/>
    </source>
</evidence>
<evidence type="ECO:0000313" key="3">
    <source>
        <dbReference type="EMBL" id="ALJ30933.1"/>
    </source>
</evidence>
<dbReference type="RefSeq" id="WP_034532484.1">
    <property type="nucleotide sequence ID" value="NZ_BAABVW010000066.1"/>
</dbReference>
<dbReference type="PANTHER" id="PTHR40027">
    <property type="entry name" value="CELL DIVISION PROTEIN DIVIC"/>
    <property type="match status" value="1"/>
</dbReference>
<dbReference type="OrthoDB" id="2151746at2"/>
<gene>
    <name evidence="3" type="ORF">APS55_01220</name>
    <name evidence="4" type="ORF">RZ71_11400</name>
</gene>
<evidence type="ECO:0000313" key="5">
    <source>
        <dbReference type="Proteomes" id="UP000037778"/>
    </source>
</evidence>
<dbReference type="Proteomes" id="UP000037778">
    <property type="component" value="Unassembled WGS sequence"/>
</dbReference>
<dbReference type="GO" id="GO:0051301">
    <property type="term" value="P:cell division"/>
    <property type="evidence" value="ECO:0007669"/>
    <property type="project" value="InterPro"/>
</dbReference>
<dbReference type="InterPro" id="IPR039076">
    <property type="entry name" value="DivIC"/>
</dbReference>
<evidence type="ECO:0008006" key="7">
    <source>
        <dbReference type="Google" id="ProtNLM"/>
    </source>
</evidence>
<organism evidence="4 5">
    <name type="scientific">Apilactobacillus kunkeei</name>
    <dbReference type="NCBI Taxonomy" id="148814"/>
    <lineage>
        <taxon>Bacteria</taxon>
        <taxon>Bacillati</taxon>
        <taxon>Bacillota</taxon>
        <taxon>Bacilli</taxon>
        <taxon>Lactobacillales</taxon>
        <taxon>Lactobacillaceae</taxon>
        <taxon>Apilactobacillus</taxon>
    </lineage>
</organism>
<dbReference type="eggNOG" id="COG2919">
    <property type="taxonomic scope" value="Bacteria"/>
</dbReference>
<feature type="transmembrane region" description="Helical" evidence="2">
    <location>
        <begin position="32"/>
        <end position="52"/>
    </location>
</feature>
<dbReference type="AlphaFoldDB" id="A0A087EN21"/>